<comment type="caution">
    <text evidence="1">The sequence shown here is derived from an EMBL/GenBank/DDBJ whole genome shotgun (WGS) entry which is preliminary data.</text>
</comment>
<evidence type="ECO:0000313" key="1">
    <source>
        <dbReference type="EMBL" id="RZS97161.1"/>
    </source>
</evidence>
<protein>
    <submittedName>
        <fullName evidence="1">Uncharacterized protein</fullName>
    </submittedName>
</protein>
<dbReference type="Proteomes" id="UP000292209">
    <property type="component" value="Unassembled WGS sequence"/>
</dbReference>
<proteinExistence type="predicted"/>
<dbReference type="EMBL" id="SGXG01000001">
    <property type="protein sequence ID" value="RZS97161.1"/>
    <property type="molecule type" value="Genomic_DNA"/>
</dbReference>
<reference evidence="1 2" key="1">
    <citation type="submission" date="2019-02" db="EMBL/GenBank/DDBJ databases">
        <title>Genomic Encyclopedia of Archaeal and Bacterial Type Strains, Phase II (KMG-II): from individual species to whole genera.</title>
        <authorList>
            <person name="Goeker M."/>
        </authorList>
    </citation>
    <scope>NUCLEOTIDE SEQUENCE [LARGE SCALE GENOMIC DNA]</scope>
    <source>
        <strain evidence="1 2">DSM 21411</strain>
    </source>
</reference>
<dbReference type="AlphaFoldDB" id="A0A4Q7PAD2"/>
<name>A0A4Q7PAD2_9BACT</name>
<dbReference type="RefSeq" id="WP_130275976.1">
    <property type="nucleotide sequence ID" value="NZ_SGXG01000001.1"/>
</dbReference>
<gene>
    <name evidence="1" type="ORF">BC751_2759</name>
</gene>
<accession>A0A4Q7PAD2</accession>
<sequence length="328" mass="38106">MNTEKIIEHTFQNVIPLLQSEGKWEPHAQRELDAYITLRFPEGEIHFDAEVKQEVRENILRTIQDLNRAYPNFLLVAYRIYPKYRQLLQEMGINYLEANGNAFIRKNGKLILIDKFPPIKEQREETNRAFTKTGLRVFFQLLVDGKNLNTNQRELAEQAGVALGNIPLVLKGLKAAGLLVNKNKFGYQWTNKEEAIGQWINGYRTSLKATLFQGKYRLPKDRDWKEVYLPTEKTRWGGEPGADLLTNYLRPERFILFTDLKKNDFIKGTRLMPDPNGEIEVYETFWEIGNEKEGCAPPLLVYADLIINGDKRSLDTAKLIHENYLTEL</sequence>
<evidence type="ECO:0000313" key="2">
    <source>
        <dbReference type="Proteomes" id="UP000292209"/>
    </source>
</evidence>
<dbReference type="Pfam" id="PF09952">
    <property type="entry name" value="AbiEi_2"/>
    <property type="match status" value="1"/>
</dbReference>
<organism evidence="1 2">
    <name type="scientific">Cecembia calidifontis</name>
    <dbReference type="NCBI Taxonomy" id="1187080"/>
    <lineage>
        <taxon>Bacteria</taxon>
        <taxon>Pseudomonadati</taxon>
        <taxon>Bacteroidota</taxon>
        <taxon>Cytophagia</taxon>
        <taxon>Cytophagales</taxon>
        <taxon>Cyclobacteriaceae</taxon>
        <taxon>Cecembia</taxon>
    </lineage>
</organism>
<keyword evidence="2" id="KW-1185">Reference proteome</keyword>
<dbReference type="InterPro" id="IPR019238">
    <property type="entry name" value="AbiEi_2"/>
</dbReference>
<dbReference type="OrthoDB" id="593981at2"/>